<dbReference type="RefSeq" id="XP_011631405.1">
    <property type="nucleotide sequence ID" value="XM_011633103.1"/>
</dbReference>
<feature type="region of interest" description="Disordered" evidence="4">
    <location>
        <begin position="165"/>
        <end position="191"/>
    </location>
</feature>
<organism evidence="6 7">
    <name type="scientific">Pogonomyrmex barbatus</name>
    <name type="common">red harvester ant</name>
    <dbReference type="NCBI Taxonomy" id="144034"/>
    <lineage>
        <taxon>Eukaryota</taxon>
        <taxon>Metazoa</taxon>
        <taxon>Ecdysozoa</taxon>
        <taxon>Arthropoda</taxon>
        <taxon>Hexapoda</taxon>
        <taxon>Insecta</taxon>
        <taxon>Pterygota</taxon>
        <taxon>Neoptera</taxon>
        <taxon>Endopterygota</taxon>
        <taxon>Hymenoptera</taxon>
        <taxon>Apocrita</taxon>
        <taxon>Aculeata</taxon>
        <taxon>Formicoidea</taxon>
        <taxon>Formicidae</taxon>
        <taxon>Myrmicinae</taxon>
        <taxon>Pogonomyrmex</taxon>
    </lineage>
</organism>
<evidence type="ECO:0000313" key="7">
    <source>
        <dbReference type="RefSeq" id="XP_011631405.1"/>
    </source>
</evidence>
<feature type="domain" description="BED-type" evidence="5">
    <location>
        <begin position="7"/>
        <end position="31"/>
    </location>
</feature>
<sequence length="191" mass="22510">MSAEDWAWQYFHQTEDGLIKCKICGNNFLIEGKILTSHKTHLFYVHNICPKEEVDKWKMEENPEPIWKNFKKGELYTATCNFCGETVKPAYDVSNLNLHCSKHLKQFENSIKNSWLNNHMRFNRTTKKPFCYYCKDFLNTSLNIQDLKDHLFTIHELRDTTKGMRIDKDTEESSADVSIQAEENKPSTSFQ</sequence>
<dbReference type="InterPro" id="IPR003656">
    <property type="entry name" value="Znf_BED"/>
</dbReference>
<evidence type="ECO:0000259" key="5">
    <source>
        <dbReference type="Pfam" id="PF02892"/>
    </source>
</evidence>
<dbReference type="KEGG" id="pbar:105423371"/>
<dbReference type="Pfam" id="PF02892">
    <property type="entry name" value="zf-BED"/>
    <property type="match status" value="1"/>
</dbReference>
<protein>
    <submittedName>
        <fullName evidence="7">Uncharacterized protein LOC105423371</fullName>
    </submittedName>
</protein>
<keyword evidence="3" id="KW-0862">Zinc</keyword>
<proteinExistence type="predicted"/>
<evidence type="ECO:0000256" key="1">
    <source>
        <dbReference type="ARBA" id="ARBA00022723"/>
    </source>
</evidence>
<dbReference type="GeneID" id="105423371"/>
<dbReference type="AlphaFoldDB" id="A0A6I9VRD2"/>
<dbReference type="Proteomes" id="UP000504615">
    <property type="component" value="Unplaced"/>
</dbReference>
<name>A0A6I9VRD2_9HYME</name>
<evidence type="ECO:0000313" key="6">
    <source>
        <dbReference type="Proteomes" id="UP000504615"/>
    </source>
</evidence>
<evidence type="ECO:0000256" key="3">
    <source>
        <dbReference type="ARBA" id="ARBA00022833"/>
    </source>
</evidence>
<accession>A0A6I9VRD2</accession>
<gene>
    <name evidence="7" type="primary">LOC105423371</name>
</gene>
<keyword evidence="1" id="KW-0479">Metal-binding</keyword>
<evidence type="ECO:0000256" key="4">
    <source>
        <dbReference type="SAM" id="MobiDB-lite"/>
    </source>
</evidence>
<dbReference type="GO" id="GO:0003677">
    <property type="term" value="F:DNA binding"/>
    <property type="evidence" value="ECO:0007669"/>
    <property type="project" value="InterPro"/>
</dbReference>
<dbReference type="GO" id="GO:0008270">
    <property type="term" value="F:zinc ion binding"/>
    <property type="evidence" value="ECO:0007669"/>
    <property type="project" value="UniProtKB-KW"/>
</dbReference>
<evidence type="ECO:0000256" key="2">
    <source>
        <dbReference type="ARBA" id="ARBA00022771"/>
    </source>
</evidence>
<dbReference type="OrthoDB" id="1607513at2759"/>
<keyword evidence="6" id="KW-1185">Reference proteome</keyword>
<keyword evidence="2" id="KW-0863">Zinc-finger</keyword>
<reference evidence="7" key="1">
    <citation type="submission" date="2025-08" db="UniProtKB">
        <authorList>
            <consortium name="RefSeq"/>
        </authorList>
    </citation>
    <scope>IDENTIFICATION</scope>
</reference>